<name>B2KBX8_ELUMP</name>
<protein>
    <submittedName>
        <fullName evidence="1">Uncharacterized protein</fullName>
    </submittedName>
</protein>
<dbReference type="STRING" id="445932.Emin_0323"/>
<dbReference type="EMBL" id="CP001055">
    <property type="protein sequence ID" value="ACC97882.1"/>
    <property type="molecule type" value="Genomic_DNA"/>
</dbReference>
<keyword evidence="2" id="KW-1185">Reference proteome</keyword>
<evidence type="ECO:0000313" key="1">
    <source>
        <dbReference type="EMBL" id="ACC97882.1"/>
    </source>
</evidence>
<dbReference type="Proteomes" id="UP000001029">
    <property type="component" value="Chromosome"/>
</dbReference>
<organism evidence="1 2">
    <name type="scientific">Elusimicrobium minutum (strain Pei191)</name>
    <dbReference type="NCBI Taxonomy" id="445932"/>
    <lineage>
        <taxon>Bacteria</taxon>
        <taxon>Pseudomonadati</taxon>
        <taxon>Elusimicrobiota</taxon>
        <taxon>Elusimicrobia</taxon>
        <taxon>Elusimicrobiales</taxon>
        <taxon>Elusimicrobiaceae</taxon>
        <taxon>Elusimicrobium</taxon>
    </lineage>
</organism>
<reference evidence="1 2" key="1">
    <citation type="journal article" date="2009" name="Appl. Environ. Microbiol.">
        <title>Genomic analysis of 'Elusimicrobium minutum,' the first cultivated representative of the phylum 'Elusimicrobia' (formerly termite group 1).</title>
        <authorList>
            <person name="Herlemann D.P.R."/>
            <person name="Geissinger O."/>
            <person name="Ikeda-Ohtsubo W."/>
            <person name="Kunin V."/>
            <person name="Sun H."/>
            <person name="Lapidus A."/>
            <person name="Hugenholtz P."/>
            <person name="Brune A."/>
        </authorList>
    </citation>
    <scope>NUCLEOTIDE SEQUENCE [LARGE SCALE GENOMIC DNA]</scope>
    <source>
        <strain evidence="1 2">Pei191</strain>
    </source>
</reference>
<accession>B2KBX8</accession>
<evidence type="ECO:0000313" key="2">
    <source>
        <dbReference type="Proteomes" id="UP000001029"/>
    </source>
</evidence>
<proteinExistence type="predicted"/>
<dbReference type="HOGENOM" id="CLU_3215631_0_0_0"/>
<gene>
    <name evidence="1" type="ordered locus">Emin_0323</name>
</gene>
<sequence length="44" mass="5049">MGLITLIDYTKTNFIFVNKFKSAARDNLVYCGVVKSAKIYINKF</sequence>
<dbReference type="KEGG" id="emi:Emin_0323"/>
<dbReference type="AlphaFoldDB" id="B2KBX8"/>